<keyword evidence="3" id="KW-0862">Zinc</keyword>
<comment type="caution">
    <text evidence="5">The sequence shown here is derived from an EMBL/GenBank/DDBJ whole genome shotgun (WGS) entry which is preliminary data.</text>
</comment>
<dbReference type="InterPro" id="IPR001870">
    <property type="entry name" value="B30.2/SPRY"/>
</dbReference>
<evidence type="ECO:0000313" key="5">
    <source>
        <dbReference type="EMBL" id="KAL0970616.1"/>
    </source>
</evidence>
<reference evidence="5 6" key="1">
    <citation type="submission" date="2024-06" db="EMBL/GenBank/DDBJ databases">
        <authorList>
            <person name="Pan Q."/>
            <person name="Wen M."/>
            <person name="Jouanno E."/>
            <person name="Zahm M."/>
            <person name="Klopp C."/>
            <person name="Cabau C."/>
            <person name="Louis A."/>
            <person name="Berthelot C."/>
            <person name="Parey E."/>
            <person name="Roest Crollius H."/>
            <person name="Montfort J."/>
            <person name="Robinson-Rechavi M."/>
            <person name="Bouchez O."/>
            <person name="Lampietro C."/>
            <person name="Lopez Roques C."/>
            <person name="Donnadieu C."/>
            <person name="Postlethwait J."/>
            <person name="Bobe J."/>
            <person name="Verreycken H."/>
            <person name="Guiguen Y."/>
        </authorList>
    </citation>
    <scope>NUCLEOTIDE SEQUENCE [LARGE SCALE GENOMIC DNA]</scope>
    <source>
        <strain evidence="5">Up_M1</strain>
        <tissue evidence="5">Testis</tissue>
    </source>
</reference>
<organism evidence="5 6">
    <name type="scientific">Umbra pygmaea</name>
    <name type="common">Eastern mudminnow</name>
    <dbReference type="NCBI Taxonomy" id="75934"/>
    <lineage>
        <taxon>Eukaryota</taxon>
        <taxon>Metazoa</taxon>
        <taxon>Chordata</taxon>
        <taxon>Craniata</taxon>
        <taxon>Vertebrata</taxon>
        <taxon>Euteleostomi</taxon>
        <taxon>Actinopterygii</taxon>
        <taxon>Neopterygii</taxon>
        <taxon>Teleostei</taxon>
        <taxon>Protacanthopterygii</taxon>
        <taxon>Esociformes</taxon>
        <taxon>Umbridae</taxon>
        <taxon>Umbra</taxon>
    </lineage>
</organism>
<name>A0ABD0WYA9_UMBPY</name>
<evidence type="ECO:0000313" key="6">
    <source>
        <dbReference type="Proteomes" id="UP001557470"/>
    </source>
</evidence>
<keyword evidence="2" id="KW-0863">Zinc-finger</keyword>
<evidence type="ECO:0000256" key="1">
    <source>
        <dbReference type="ARBA" id="ARBA00022723"/>
    </source>
</evidence>
<dbReference type="Pfam" id="PF00622">
    <property type="entry name" value="SPRY"/>
    <property type="match status" value="1"/>
</dbReference>
<keyword evidence="1" id="KW-0479">Metal-binding</keyword>
<gene>
    <name evidence="5" type="ORF">UPYG_G00244470</name>
</gene>
<dbReference type="CDD" id="cd16040">
    <property type="entry name" value="SPRY_PRY_SNTX"/>
    <property type="match status" value="1"/>
</dbReference>
<dbReference type="PROSITE" id="PS50188">
    <property type="entry name" value="B302_SPRY"/>
    <property type="match status" value="1"/>
</dbReference>
<evidence type="ECO:0000256" key="3">
    <source>
        <dbReference type="ARBA" id="ARBA00022833"/>
    </source>
</evidence>
<protein>
    <recommendedName>
        <fullName evidence="4">B30.2/SPRY domain-containing protein</fullName>
    </recommendedName>
</protein>
<sequence>MKSGPQKYVCDLTLDRNTLCKKLSLSENDRKITWGEKQQPYDSHQERFDYWAQVLCTEGLTGRCYWEVEWSEVGAHIAVTYKGINRFGSGKDCRLGYNDKSWILEFYKDSSAVYHNSNKAKIPVNPSNCHRVGVYLDWPAGILSFYRVSSDTLTHLYTFNTTFTEPLYPGFNLWPKSIVSLCQLV</sequence>
<dbReference type="InterPro" id="IPR003879">
    <property type="entry name" value="Butyrophylin_SPRY"/>
</dbReference>
<dbReference type="PANTHER" id="PTHR25465">
    <property type="entry name" value="B-BOX DOMAIN CONTAINING"/>
    <property type="match status" value="1"/>
</dbReference>
<dbReference type="InterPro" id="IPR051051">
    <property type="entry name" value="E3_ubiq-ligase_TRIM/RNF"/>
</dbReference>
<dbReference type="GO" id="GO:0008270">
    <property type="term" value="F:zinc ion binding"/>
    <property type="evidence" value="ECO:0007669"/>
    <property type="project" value="UniProtKB-KW"/>
</dbReference>
<dbReference type="InterPro" id="IPR006574">
    <property type="entry name" value="PRY"/>
</dbReference>
<dbReference type="SUPFAM" id="SSF49899">
    <property type="entry name" value="Concanavalin A-like lectins/glucanases"/>
    <property type="match status" value="1"/>
</dbReference>
<dbReference type="PRINTS" id="PR01407">
    <property type="entry name" value="BUTYPHLNCDUF"/>
</dbReference>
<accession>A0ABD0WYA9</accession>
<evidence type="ECO:0000259" key="4">
    <source>
        <dbReference type="PROSITE" id="PS50188"/>
    </source>
</evidence>
<dbReference type="GO" id="GO:0005737">
    <property type="term" value="C:cytoplasm"/>
    <property type="evidence" value="ECO:0007669"/>
    <property type="project" value="UniProtKB-ARBA"/>
</dbReference>
<dbReference type="Pfam" id="PF13765">
    <property type="entry name" value="PRY"/>
    <property type="match status" value="1"/>
</dbReference>
<dbReference type="PANTHER" id="PTHR25465:SF14">
    <property type="entry name" value="E3 UBIQUITIN-PROTEIN LIGASE TRIM65"/>
    <property type="match status" value="1"/>
</dbReference>
<dbReference type="AlphaFoldDB" id="A0ABD0WYA9"/>
<dbReference type="Gene3D" id="2.60.120.920">
    <property type="match status" value="1"/>
</dbReference>
<keyword evidence="6" id="KW-1185">Reference proteome</keyword>
<proteinExistence type="predicted"/>
<dbReference type="SMART" id="SM00449">
    <property type="entry name" value="SPRY"/>
    <property type="match status" value="1"/>
</dbReference>
<feature type="domain" description="B30.2/SPRY" evidence="4">
    <location>
        <begin position="1"/>
        <end position="185"/>
    </location>
</feature>
<dbReference type="InterPro" id="IPR003877">
    <property type="entry name" value="SPRY_dom"/>
</dbReference>
<dbReference type="InterPro" id="IPR013320">
    <property type="entry name" value="ConA-like_dom_sf"/>
</dbReference>
<dbReference type="Proteomes" id="UP001557470">
    <property type="component" value="Unassembled WGS sequence"/>
</dbReference>
<dbReference type="SMART" id="SM00589">
    <property type="entry name" value="PRY"/>
    <property type="match status" value="1"/>
</dbReference>
<dbReference type="EMBL" id="JAGEUA010000007">
    <property type="protein sequence ID" value="KAL0970616.1"/>
    <property type="molecule type" value="Genomic_DNA"/>
</dbReference>
<evidence type="ECO:0000256" key="2">
    <source>
        <dbReference type="ARBA" id="ARBA00022771"/>
    </source>
</evidence>
<dbReference type="InterPro" id="IPR043136">
    <property type="entry name" value="B30.2/SPRY_sf"/>
</dbReference>